<evidence type="ECO:0000259" key="2">
    <source>
        <dbReference type="SMART" id="SM00954"/>
    </source>
</evidence>
<dbReference type="PANTHER" id="PTHR47837">
    <property type="entry name" value="GTP PYROPHOSPHOKINASE YJBM"/>
    <property type="match status" value="1"/>
</dbReference>
<feature type="domain" description="RelA/SpoT" evidence="2">
    <location>
        <begin position="71"/>
        <end position="194"/>
    </location>
</feature>
<dbReference type="Pfam" id="PF04607">
    <property type="entry name" value="RelA_SpoT"/>
    <property type="match status" value="1"/>
</dbReference>
<evidence type="ECO:0000313" key="3">
    <source>
        <dbReference type="EMBL" id="MFF5897919.1"/>
    </source>
</evidence>
<dbReference type="Proteomes" id="UP001602322">
    <property type="component" value="Unassembled WGS sequence"/>
</dbReference>
<dbReference type="InterPro" id="IPR007685">
    <property type="entry name" value="RelA_SpoT"/>
</dbReference>
<accession>A0ABW6X7W6</accession>
<dbReference type="Gene3D" id="1.10.287.860">
    <property type="entry name" value="Nucleotidyltransferase"/>
    <property type="match status" value="1"/>
</dbReference>
<proteinExistence type="predicted"/>
<dbReference type="PANTHER" id="PTHR47837:SF2">
    <property type="entry name" value="GTP PYROPHOSPHOKINASE YWAC"/>
    <property type="match status" value="1"/>
</dbReference>
<dbReference type="InterPro" id="IPR043519">
    <property type="entry name" value="NT_sf"/>
</dbReference>
<organism evidence="3 4">
    <name type="scientific">Streptomyces argenteolus</name>
    <dbReference type="NCBI Taxonomy" id="67274"/>
    <lineage>
        <taxon>Bacteria</taxon>
        <taxon>Bacillati</taxon>
        <taxon>Actinomycetota</taxon>
        <taxon>Actinomycetes</taxon>
        <taxon>Kitasatosporales</taxon>
        <taxon>Streptomycetaceae</taxon>
        <taxon>Streptomyces</taxon>
    </lineage>
</organism>
<dbReference type="InterPro" id="IPR052366">
    <property type="entry name" value="GTP_Pyrophosphokinase"/>
</dbReference>
<gene>
    <name evidence="3" type="ORF">ACFY8O_18555</name>
</gene>
<evidence type="ECO:0000256" key="1">
    <source>
        <dbReference type="SAM" id="MobiDB-lite"/>
    </source>
</evidence>
<protein>
    <submittedName>
        <fullName evidence="3">GTP pyrophosphokinase family protein</fullName>
    </submittedName>
</protein>
<reference evidence="3 4" key="1">
    <citation type="submission" date="2024-10" db="EMBL/GenBank/DDBJ databases">
        <title>The Natural Products Discovery Center: Release of the First 8490 Sequenced Strains for Exploring Actinobacteria Biosynthetic Diversity.</title>
        <authorList>
            <person name="Kalkreuter E."/>
            <person name="Kautsar S.A."/>
            <person name="Yang D."/>
            <person name="Bader C.D."/>
            <person name="Teijaro C.N."/>
            <person name="Fluegel L."/>
            <person name="Davis C.M."/>
            <person name="Simpson J.R."/>
            <person name="Lauterbach L."/>
            <person name="Steele A.D."/>
            <person name="Gui C."/>
            <person name="Meng S."/>
            <person name="Li G."/>
            <person name="Viehrig K."/>
            <person name="Ye F."/>
            <person name="Su P."/>
            <person name="Kiefer A.F."/>
            <person name="Nichols A."/>
            <person name="Cepeda A.J."/>
            <person name="Yan W."/>
            <person name="Fan B."/>
            <person name="Jiang Y."/>
            <person name="Adhikari A."/>
            <person name="Zheng C.-J."/>
            <person name="Schuster L."/>
            <person name="Cowan T.M."/>
            <person name="Smanski M.J."/>
            <person name="Chevrette M.G."/>
            <person name="De Carvalho L.P.S."/>
            <person name="Shen B."/>
        </authorList>
    </citation>
    <scope>NUCLEOTIDE SEQUENCE [LARGE SCALE GENOMIC DNA]</scope>
    <source>
        <strain evidence="3 4">NPDC012540</strain>
    </source>
</reference>
<dbReference type="EMBL" id="JBIBEG010000004">
    <property type="protein sequence ID" value="MFF5897919.1"/>
    <property type="molecule type" value="Genomic_DNA"/>
</dbReference>
<feature type="region of interest" description="Disordered" evidence="1">
    <location>
        <begin position="1"/>
        <end position="20"/>
    </location>
</feature>
<dbReference type="CDD" id="cd05399">
    <property type="entry name" value="NT_Rel-Spo_like"/>
    <property type="match status" value="1"/>
</dbReference>
<name>A0ABW6X7W6_9ACTN</name>
<comment type="caution">
    <text evidence="3">The sequence shown here is derived from an EMBL/GenBank/DDBJ whole genome shotgun (WGS) entry which is preliminary data.</text>
</comment>
<evidence type="ECO:0000313" key="4">
    <source>
        <dbReference type="Proteomes" id="UP001602322"/>
    </source>
</evidence>
<dbReference type="SUPFAM" id="SSF81301">
    <property type="entry name" value="Nucleotidyltransferase"/>
    <property type="match status" value="1"/>
</dbReference>
<keyword evidence="4" id="KW-1185">Reference proteome</keyword>
<dbReference type="SMART" id="SM00954">
    <property type="entry name" value="RelA_SpoT"/>
    <property type="match status" value="1"/>
</dbReference>
<sequence length="268" mass="29788">MADPAQAPADRGDGESPPPADVAFVRRIRKDFQRIQMEHEFAVDEVLTKVSILRKEFLHLHRYNPIEHVGSRVKSPTSILQKVARLGIEPTPEAIRASIHDIAGVRITCSFIADTYRVLEALTFQTDVRVIRIKDYITHPKPNGYKSLHALIEIPVFLSTGPVPVTVEVQVRTIAMDFWASLEHKIYYKYDGAVPAGLVASLTEAAQLAELLDQRMEELHTEVRGTGWESAEDTAPDVEEQMLIRLWNSARAGAEAEDDGGDAGGPED</sequence>
<dbReference type="Gene3D" id="3.30.460.10">
    <property type="entry name" value="Beta Polymerase, domain 2"/>
    <property type="match status" value="1"/>
</dbReference>
<dbReference type="RefSeq" id="WP_387903608.1">
    <property type="nucleotide sequence ID" value="NZ_JBIBEG010000004.1"/>
</dbReference>